<organism evidence="1 2">
    <name type="scientific">Mycoplana dimorpha</name>
    <dbReference type="NCBI Taxonomy" id="28320"/>
    <lineage>
        <taxon>Bacteria</taxon>
        <taxon>Pseudomonadati</taxon>
        <taxon>Pseudomonadota</taxon>
        <taxon>Alphaproteobacteria</taxon>
        <taxon>Hyphomicrobiales</taxon>
        <taxon>Rhizobiaceae</taxon>
        <taxon>Mycoplana</taxon>
    </lineage>
</organism>
<dbReference type="OrthoDB" id="9801906at2"/>
<dbReference type="Pfam" id="PF09866">
    <property type="entry name" value="DUF2093"/>
    <property type="match status" value="1"/>
</dbReference>
<evidence type="ECO:0000313" key="2">
    <source>
        <dbReference type="Proteomes" id="UP000241247"/>
    </source>
</evidence>
<keyword evidence="2" id="KW-1185">Reference proteome</keyword>
<protein>
    <recommendedName>
        <fullName evidence="3">DUF2093 domain-containing protein</fullName>
    </recommendedName>
</protein>
<evidence type="ECO:0000313" key="1">
    <source>
        <dbReference type="EMBL" id="PTM98396.1"/>
    </source>
</evidence>
<accession>A0A2T5BHG6</accession>
<gene>
    <name evidence="1" type="ORF">C7449_10159</name>
</gene>
<dbReference type="AlphaFoldDB" id="A0A2T5BHG6"/>
<dbReference type="Proteomes" id="UP000241247">
    <property type="component" value="Unassembled WGS sequence"/>
</dbReference>
<evidence type="ECO:0008006" key="3">
    <source>
        <dbReference type="Google" id="ProtNLM"/>
    </source>
</evidence>
<proteinExistence type="predicted"/>
<dbReference type="EMBL" id="PZZZ01000001">
    <property type="protein sequence ID" value="PTM98396.1"/>
    <property type="molecule type" value="Genomic_DNA"/>
</dbReference>
<dbReference type="InterPro" id="IPR018661">
    <property type="entry name" value="DUF2093"/>
</dbReference>
<comment type="caution">
    <text evidence="1">The sequence shown here is derived from an EMBL/GenBank/DDBJ whole genome shotgun (WGS) entry which is preliminary data.</text>
</comment>
<reference evidence="1 2" key="1">
    <citation type="submission" date="2018-04" db="EMBL/GenBank/DDBJ databases">
        <title>Genomic Encyclopedia of Type Strains, Phase IV (KMG-IV): sequencing the most valuable type-strain genomes for metagenomic binning, comparative biology and taxonomic classification.</title>
        <authorList>
            <person name="Goeker M."/>
        </authorList>
    </citation>
    <scope>NUCLEOTIDE SEQUENCE [LARGE SCALE GENOMIC DNA]</scope>
    <source>
        <strain evidence="1 2">DSM 7138</strain>
    </source>
</reference>
<name>A0A2T5BHG6_MYCDI</name>
<sequence length="74" mass="8252">MNRFEGNGGREAKIRYLDGDFQILMPGAYVVCAVTGEQIPIDELRYWSVARQEAYIDAAASLEAEKTAGILSRR</sequence>
<dbReference type="RefSeq" id="WP_108000791.1">
    <property type="nucleotide sequence ID" value="NZ_JBHEEX010000014.1"/>
</dbReference>